<evidence type="ECO:0000256" key="1">
    <source>
        <dbReference type="SAM" id="Phobius"/>
    </source>
</evidence>
<feature type="domain" description="DUF6535" evidence="2">
    <location>
        <begin position="2"/>
        <end position="174"/>
    </location>
</feature>
<protein>
    <recommendedName>
        <fullName evidence="2">DUF6535 domain-containing protein</fullName>
    </recommendedName>
</protein>
<evidence type="ECO:0000259" key="2">
    <source>
        <dbReference type="Pfam" id="PF20153"/>
    </source>
</evidence>
<feature type="non-terminal residue" evidence="3">
    <location>
        <position position="1"/>
    </location>
</feature>
<keyword evidence="4" id="KW-1185">Reference proteome</keyword>
<keyword evidence="1" id="KW-1133">Transmembrane helix</keyword>
<feature type="transmembrane region" description="Helical" evidence="1">
    <location>
        <begin position="149"/>
        <end position="173"/>
    </location>
</feature>
<dbReference type="Pfam" id="PF20153">
    <property type="entry name" value="DUF6535"/>
    <property type="match status" value="1"/>
</dbReference>
<feature type="transmembrane region" description="Helical" evidence="1">
    <location>
        <begin position="179"/>
        <end position="200"/>
    </location>
</feature>
<feature type="transmembrane region" description="Helical" evidence="1">
    <location>
        <begin position="93"/>
        <end position="112"/>
    </location>
</feature>
<feature type="transmembrane region" description="Helical" evidence="1">
    <location>
        <begin position="7"/>
        <end position="24"/>
    </location>
</feature>
<keyword evidence="1" id="KW-0472">Membrane</keyword>
<dbReference type="STRING" id="742152.A0A2H3JX37"/>
<dbReference type="InterPro" id="IPR045338">
    <property type="entry name" value="DUF6535"/>
</dbReference>
<gene>
    <name evidence="3" type="ORF">WOLCODRAFT_51656</name>
</gene>
<dbReference type="OMA" id="NIYRQMK"/>
<dbReference type="Proteomes" id="UP000218811">
    <property type="component" value="Unassembled WGS sequence"/>
</dbReference>
<accession>A0A2H3JX37</accession>
<proteinExistence type="predicted"/>
<evidence type="ECO:0000313" key="3">
    <source>
        <dbReference type="EMBL" id="PCH42418.1"/>
    </source>
</evidence>
<feature type="non-terminal residue" evidence="3">
    <location>
        <position position="216"/>
    </location>
</feature>
<name>A0A2H3JX37_WOLCO</name>
<organism evidence="3 4">
    <name type="scientific">Wolfiporia cocos (strain MD-104)</name>
    <name type="common">Brown rot fungus</name>
    <dbReference type="NCBI Taxonomy" id="742152"/>
    <lineage>
        <taxon>Eukaryota</taxon>
        <taxon>Fungi</taxon>
        <taxon>Dikarya</taxon>
        <taxon>Basidiomycota</taxon>
        <taxon>Agaricomycotina</taxon>
        <taxon>Agaricomycetes</taxon>
        <taxon>Polyporales</taxon>
        <taxon>Phaeolaceae</taxon>
        <taxon>Wolfiporia</taxon>
    </lineage>
</organism>
<dbReference type="OrthoDB" id="3185525at2759"/>
<reference evidence="3 4" key="1">
    <citation type="journal article" date="2012" name="Science">
        <title>The Paleozoic origin of enzymatic lignin decomposition reconstructed from 31 fungal genomes.</title>
        <authorList>
            <person name="Floudas D."/>
            <person name="Binder M."/>
            <person name="Riley R."/>
            <person name="Barry K."/>
            <person name="Blanchette R.A."/>
            <person name="Henrissat B."/>
            <person name="Martinez A.T."/>
            <person name="Otillar R."/>
            <person name="Spatafora J.W."/>
            <person name="Yadav J.S."/>
            <person name="Aerts A."/>
            <person name="Benoit I."/>
            <person name="Boyd A."/>
            <person name="Carlson A."/>
            <person name="Copeland A."/>
            <person name="Coutinho P.M."/>
            <person name="de Vries R.P."/>
            <person name="Ferreira P."/>
            <person name="Findley K."/>
            <person name="Foster B."/>
            <person name="Gaskell J."/>
            <person name="Glotzer D."/>
            <person name="Gorecki P."/>
            <person name="Heitman J."/>
            <person name="Hesse C."/>
            <person name="Hori C."/>
            <person name="Igarashi K."/>
            <person name="Jurgens J.A."/>
            <person name="Kallen N."/>
            <person name="Kersten P."/>
            <person name="Kohler A."/>
            <person name="Kuees U."/>
            <person name="Kumar T.K.A."/>
            <person name="Kuo A."/>
            <person name="LaButti K."/>
            <person name="Larrondo L.F."/>
            <person name="Lindquist E."/>
            <person name="Ling A."/>
            <person name="Lombard V."/>
            <person name="Lucas S."/>
            <person name="Lundell T."/>
            <person name="Martin R."/>
            <person name="McLaughlin D.J."/>
            <person name="Morgenstern I."/>
            <person name="Morin E."/>
            <person name="Murat C."/>
            <person name="Nagy L.G."/>
            <person name="Nolan M."/>
            <person name="Ohm R.A."/>
            <person name="Patyshakuliyeva A."/>
            <person name="Rokas A."/>
            <person name="Ruiz-Duenas F.J."/>
            <person name="Sabat G."/>
            <person name="Salamov A."/>
            <person name="Samejima M."/>
            <person name="Schmutz J."/>
            <person name="Slot J.C."/>
            <person name="St John F."/>
            <person name="Stenlid J."/>
            <person name="Sun H."/>
            <person name="Sun S."/>
            <person name="Syed K."/>
            <person name="Tsang A."/>
            <person name="Wiebenga A."/>
            <person name="Young D."/>
            <person name="Pisabarro A."/>
            <person name="Eastwood D.C."/>
            <person name="Martin F."/>
            <person name="Cullen D."/>
            <person name="Grigoriev I.V."/>
            <person name="Hibbett D.S."/>
        </authorList>
    </citation>
    <scope>NUCLEOTIDE SEQUENCE [LARGE SCALE GENOMIC DNA]</scope>
    <source>
        <strain evidence="3 4">MD-104</strain>
    </source>
</reference>
<sequence length="216" mass="23682">YKEEIDTLLTFAGLFSAVVSVFSVDEYTTLFSTSAQTTSDAAVTHLILMQISSQLSSLSVNPGYINSTVPAFSTSLASEVTSSASYNSEVVNILWFSSLMLSLGAASIGISARQWLNYHVGHTSNTPIQSVRIWHLRHTAFIKWRIPQIIAILPVLLQIALVLFLVGLVIRLWPLNQVVAHVMAALLAILSAFLIVTAILPTFNTSCPYKSPQAWW</sequence>
<keyword evidence="1" id="KW-0812">Transmembrane</keyword>
<dbReference type="AlphaFoldDB" id="A0A2H3JX37"/>
<evidence type="ECO:0000313" key="4">
    <source>
        <dbReference type="Proteomes" id="UP000218811"/>
    </source>
</evidence>
<dbReference type="EMBL" id="KB468124">
    <property type="protein sequence ID" value="PCH42418.1"/>
    <property type="molecule type" value="Genomic_DNA"/>
</dbReference>